<reference evidence="10 11" key="1">
    <citation type="journal article" date="2018" name="Genome Announc.">
        <title>Draft Genome Sequence of "Candidatus Phycosocius bacilliformis," an Alphaproteobacterial Ectosymbiont of the Hydrocarbon-Producing Green Alga Botryococcus braunii.</title>
        <authorList>
            <person name="Tanabe Y."/>
            <person name="Yamaguchi H."/>
            <person name="Watanabe M.M."/>
        </authorList>
    </citation>
    <scope>NUCLEOTIDE SEQUENCE [LARGE SCALE GENOMIC DNA]</scope>
    <source>
        <strain evidence="10 11">BOTRYCO-2</strain>
    </source>
</reference>
<dbReference type="Pfam" id="PF13727">
    <property type="entry name" value="CoA_binding_3"/>
    <property type="match status" value="1"/>
</dbReference>
<protein>
    <submittedName>
        <fullName evidence="10">UDP-glucose:undecaprenyl-phosphate glucose-1-phosphate transferase</fullName>
        <ecNumber evidence="10">2.7.8.31</ecNumber>
    </submittedName>
</protein>
<accession>A0A2P2E936</accession>
<dbReference type="OrthoDB" id="9808602at2"/>
<keyword evidence="6 8" id="KW-0472">Membrane</keyword>
<keyword evidence="4 8" id="KW-0812">Transmembrane</keyword>
<evidence type="ECO:0000256" key="8">
    <source>
        <dbReference type="SAM" id="Phobius"/>
    </source>
</evidence>
<feature type="transmembrane region" description="Helical" evidence="8">
    <location>
        <begin position="110"/>
        <end position="133"/>
    </location>
</feature>
<dbReference type="GO" id="GO:0000271">
    <property type="term" value="P:polysaccharide biosynthetic process"/>
    <property type="evidence" value="ECO:0007669"/>
    <property type="project" value="UniProtKB-KW"/>
</dbReference>
<evidence type="ECO:0000256" key="1">
    <source>
        <dbReference type="ARBA" id="ARBA00004141"/>
    </source>
</evidence>
<keyword evidence="5 8" id="KW-1133">Transmembrane helix</keyword>
<evidence type="ECO:0000259" key="9">
    <source>
        <dbReference type="Pfam" id="PF02397"/>
    </source>
</evidence>
<dbReference type="PANTHER" id="PTHR30576:SF0">
    <property type="entry name" value="UNDECAPRENYL-PHOSPHATE N-ACETYLGALACTOSAMINYL 1-PHOSPHATE TRANSFERASE-RELATED"/>
    <property type="match status" value="1"/>
</dbReference>
<evidence type="ECO:0000256" key="2">
    <source>
        <dbReference type="ARBA" id="ARBA00006464"/>
    </source>
</evidence>
<dbReference type="PANTHER" id="PTHR30576">
    <property type="entry name" value="COLANIC BIOSYNTHESIS UDP-GLUCOSE LIPID CARRIER TRANSFERASE"/>
    <property type="match status" value="1"/>
</dbReference>
<keyword evidence="7" id="KW-0270">Exopolysaccharide synthesis</keyword>
<evidence type="ECO:0000256" key="6">
    <source>
        <dbReference type="ARBA" id="ARBA00023136"/>
    </source>
</evidence>
<dbReference type="InterPro" id="IPR003362">
    <property type="entry name" value="Bact_transf"/>
</dbReference>
<feature type="transmembrane region" description="Helical" evidence="8">
    <location>
        <begin position="45"/>
        <end position="65"/>
    </location>
</feature>
<keyword evidence="3 10" id="KW-0808">Transferase</keyword>
<dbReference type="Pfam" id="PF02397">
    <property type="entry name" value="Bac_transf"/>
    <property type="match status" value="1"/>
</dbReference>
<dbReference type="Proteomes" id="UP000245086">
    <property type="component" value="Unassembled WGS sequence"/>
</dbReference>
<dbReference type="SUPFAM" id="SSF51735">
    <property type="entry name" value="NAD(P)-binding Rossmann-fold domains"/>
    <property type="match status" value="1"/>
</dbReference>
<dbReference type="InterPro" id="IPR036291">
    <property type="entry name" value="NAD(P)-bd_dom_sf"/>
</dbReference>
<feature type="transmembrane region" description="Helical" evidence="8">
    <location>
        <begin position="145"/>
        <end position="167"/>
    </location>
</feature>
<dbReference type="Gene3D" id="3.40.50.720">
    <property type="entry name" value="NAD(P)-binding Rossmann-like Domain"/>
    <property type="match status" value="1"/>
</dbReference>
<comment type="subcellular location">
    <subcellularLocation>
        <location evidence="1">Membrane</location>
        <topology evidence="1">Multi-pass membrane protein</topology>
    </subcellularLocation>
</comment>
<dbReference type="GO" id="GO:0016020">
    <property type="term" value="C:membrane"/>
    <property type="evidence" value="ECO:0007669"/>
    <property type="project" value="UniProtKB-SubCell"/>
</dbReference>
<evidence type="ECO:0000256" key="5">
    <source>
        <dbReference type="ARBA" id="ARBA00022989"/>
    </source>
</evidence>
<dbReference type="EMBL" id="BFBR01000003">
    <property type="protein sequence ID" value="GBF57583.1"/>
    <property type="molecule type" value="Genomic_DNA"/>
</dbReference>
<dbReference type="EC" id="2.7.8.31" evidence="10"/>
<evidence type="ECO:0000313" key="11">
    <source>
        <dbReference type="Proteomes" id="UP000245086"/>
    </source>
</evidence>
<name>A0A2P2E936_9PROT</name>
<dbReference type="GO" id="GO:0089702">
    <property type="term" value="F:undecaprenyl-phosphate glucose phosphotransferase activity"/>
    <property type="evidence" value="ECO:0007669"/>
    <property type="project" value="UniProtKB-EC"/>
</dbReference>
<feature type="domain" description="Bacterial sugar transferase" evidence="9">
    <location>
        <begin position="308"/>
        <end position="495"/>
    </location>
</feature>
<dbReference type="InterPro" id="IPR017475">
    <property type="entry name" value="EPS_sugar_tfrase"/>
</dbReference>
<dbReference type="NCBIfam" id="TIGR03025">
    <property type="entry name" value="EPS_sugtrans"/>
    <property type="match status" value="1"/>
</dbReference>
<keyword evidence="11" id="KW-1185">Reference proteome</keyword>
<evidence type="ECO:0000313" key="10">
    <source>
        <dbReference type="EMBL" id="GBF57583.1"/>
    </source>
</evidence>
<evidence type="ECO:0000256" key="3">
    <source>
        <dbReference type="ARBA" id="ARBA00022679"/>
    </source>
</evidence>
<comment type="caution">
    <text evidence="10">The sequence shown here is derived from an EMBL/GenBank/DDBJ whole genome shotgun (WGS) entry which is preliminary data.</text>
</comment>
<comment type="similarity">
    <text evidence="2">Belongs to the bacterial sugar transferase family.</text>
</comment>
<dbReference type="RefSeq" id="WP_108984460.1">
    <property type="nucleotide sequence ID" value="NZ_BFBR01000003.1"/>
</dbReference>
<feature type="transmembrane region" description="Helical" evidence="8">
    <location>
        <begin position="313"/>
        <end position="334"/>
    </location>
</feature>
<organism evidence="10 11">
    <name type="scientific">Candidatus Phycosocius bacilliformis</name>
    <dbReference type="NCBI Taxonomy" id="1445552"/>
    <lineage>
        <taxon>Bacteria</taxon>
        <taxon>Pseudomonadati</taxon>
        <taxon>Pseudomonadota</taxon>
        <taxon>Alphaproteobacteria</taxon>
        <taxon>Caulobacterales</taxon>
        <taxon>Caulobacterales incertae sedis</taxon>
        <taxon>Candidatus Phycosocius</taxon>
    </lineage>
</organism>
<sequence>MNYFSAMDGADPVTTPPQEPPLVGARKAARGARWYRSSFGKAMNFIDLLVILASMAVVLAVISHAGLLHTSLADCLPMGFGGLVLWWVLREHDLYRFDVEPKVTDHGLKTLGAIILAVPAAALVGAVLATLIGRHPSHGAWEAGVASLLAGSLILGLHCLLALVLSLMNRAGLFSLNVVIVGATPLAHRLIEEAHAQGGDLTILGVFDDRLERAGPLPHHVPLLGDLNDLMEWSHLPRIDRVIVAVSSTAQSRVLHLVNRLRAMPNKLVLAIDMQGFDSEGTTIGRMGSLPVAYVSGAPEDARRAFWKRVQDLVLGTIILILVSPIMVLTGLAIKLDSPGPIFFRQTRHGFNNQPFLCWKFRSMRVETADATASLQVQKDDPRVTFIGRFIRKTSLDELPQLFNVLGGSMSLVGPRPHAIGMKTGEQDSQALVAEYAHRHRIKPGMTGWAAINGSRGPVHTAEDVAARVAFDLAYIRTASFWFDLWIMVRTLPALMGDKSKIR</sequence>
<gene>
    <name evidence="10" type="primary">wcaJ_2</name>
    <name evidence="10" type="ORF">PbB2_01251</name>
</gene>
<proteinExistence type="inferred from homology"/>
<evidence type="ECO:0000256" key="4">
    <source>
        <dbReference type="ARBA" id="ARBA00022692"/>
    </source>
</evidence>
<evidence type="ECO:0000256" key="7">
    <source>
        <dbReference type="ARBA" id="ARBA00023169"/>
    </source>
</evidence>
<dbReference type="AlphaFoldDB" id="A0A2P2E936"/>
<feature type="transmembrane region" description="Helical" evidence="8">
    <location>
        <begin position="71"/>
        <end position="89"/>
    </location>
</feature>